<dbReference type="RefSeq" id="WP_079439029.1">
    <property type="nucleotide sequence ID" value="NZ_MZGT01000016.1"/>
</dbReference>
<evidence type="ECO:0000313" key="3">
    <source>
        <dbReference type="Proteomes" id="UP000191056"/>
    </source>
</evidence>
<dbReference type="EMBL" id="MZGT01000016">
    <property type="protein sequence ID" value="OPJ63642.1"/>
    <property type="molecule type" value="Genomic_DNA"/>
</dbReference>
<accession>A0A1V4IUE0</accession>
<protein>
    <recommendedName>
        <fullName evidence="5">Uracil DNA glycosylase superfamily protein</fullName>
    </recommendedName>
</protein>
<reference evidence="2 4" key="2">
    <citation type="submission" date="2018-08" db="EMBL/GenBank/DDBJ databases">
        <title>Genome of Clostridium chromiireducens C1, DSM12136.</title>
        <authorList>
            <person name="Xing M."/>
            <person name="Wei Y."/>
            <person name="Ang E.L."/>
            <person name="Zhao H."/>
            <person name="Zhang Y."/>
        </authorList>
    </citation>
    <scope>NUCLEOTIDE SEQUENCE [LARGE SCALE GENOMIC DNA]</scope>
    <source>
        <strain evidence="2 4">C1</strain>
    </source>
</reference>
<dbReference type="AlphaFoldDB" id="A0A1V4IUE0"/>
<dbReference type="EMBL" id="QXDJ01000002">
    <property type="protein sequence ID" value="RII34808.1"/>
    <property type="molecule type" value="Genomic_DNA"/>
</dbReference>
<dbReference type="OrthoDB" id="573462at2"/>
<evidence type="ECO:0008006" key="5">
    <source>
        <dbReference type="Google" id="ProtNLM"/>
    </source>
</evidence>
<comment type="caution">
    <text evidence="1">The sequence shown here is derived from an EMBL/GenBank/DDBJ whole genome shotgun (WGS) entry which is preliminary data.</text>
</comment>
<dbReference type="SUPFAM" id="SSF52141">
    <property type="entry name" value="Uracil-DNA glycosylase-like"/>
    <property type="match status" value="1"/>
</dbReference>
<evidence type="ECO:0000313" key="4">
    <source>
        <dbReference type="Proteomes" id="UP000265930"/>
    </source>
</evidence>
<organism evidence="1 3">
    <name type="scientific">Clostridium chromiireducens</name>
    <dbReference type="NCBI Taxonomy" id="225345"/>
    <lineage>
        <taxon>Bacteria</taxon>
        <taxon>Bacillati</taxon>
        <taxon>Bacillota</taxon>
        <taxon>Clostridia</taxon>
        <taxon>Eubacteriales</taxon>
        <taxon>Clostridiaceae</taxon>
        <taxon>Clostridium</taxon>
    </lineage>
</organism>
<sequence length="251" mass="28949">MKRTLYDYKDKIMKLPFKDKYSKEEILISDLLIEKDGDIEIYYSPHNEYINSTARVFIVGITPGFQQMSTAISVARCELESSDDIEKIQYKCKQAARFSGSLRNNLISMLDDVELNKHLRIDSCSELFEDKDYLLHTVSLIPYSVFVKGQNYSGHTPKLIRSEFLMKYIYENFVDELKELDNASNILIVPLGKSVEEVLFMLCESDIVRENQILKGFPHPSGANVNRVVQLEENRKNMTQIVADNIKENLG</sequence>
<gene>
    <name evidence="1" type="ORF">CLCHR_14570</name>
    <name evidence="2" type="ORF">D2A34_06245</name>
</gene>
<dbReference type="Proteomes" id="UP000265930">
    <property type="component" value="Unassembled WGS sequence"/>
</dbReference>
<dbReference type="STRING" id="225345.CLCHR_14570"/>
<dbReference type="InterPro" id="IPR036895">
    <property type="entry name" value="Uracil-DNA_glycosylase-like_sf"/>
</dbReference>
<evidence type="ECO:0000313" key="1">
    <source>
        <dbReference type="EMBL" id="OPJ63642.1"/>
    </source>
</evidence>
<keyword evidence="3" id="KW-1185">Reference proteome</keyword>
<reference evidence="1 3" key="1">
    <citation type="submission" date="2017-03" db="EMBL/GenBank/DDBJ databases">
        <title>Genome sequence of Clostridium chromiireducens DSM 23318.</title>
        <authorList>
            <person name="Poehlein A."/>
            <person name="Daniel R."/>
        </authorList>
    </citation>
    <scope>NUCLEOTIDE SEQUENCE [LARGE SCALE GENOMIC DNA]</scope>
    <source>
        <strain evidence="1 3">DSM 23318</strain>
    </source>
</reference>
<proteinExistence type="predicted"/>
<evidence type="ECO:0000313" key="2">
    <source>
        <dbReference type="EMBL" id="RII34808.1"/>
    </source>
</evidence>
<dbReference type="Proteomes" id="UP000191056">
    <property type="component" value="Unassembled WGS sequence"/>
</dbReference>
<name>A0A1V4IUE0_9CLOT</name>